<sequence length="430" mass="45348">MATERSVLSHRRMASALLVVVCVLAFTAVLGDQTVTETPENICSAQTETTGISVSVDPKTKKVSFVCDKGMNKVLPSAEDNRVTKCYTKKELEGDVDLVRLFGEGTTAVITSTAEASQNSELTLTVGTLPMKTNIIYFYCTTSAEDSDSVTESRPSDTTPGLESAHGGSLVPPPAAAAVSGVRNTSKDSSVTPRGTVGLVGGVRRLMVVDDKQDKALSRSTTLENGETVTPTQPKAKCLVTVTVPADPDAQSNILYYCGLPDIRFVPPGSLRSVDCHHIFCLLISAACTLAKQNMNLEITEKSKSAAFQCDTDISTLSPDVGSKLIFDERCQKEVNLTEVIASAKVQTTDTGYAFSVEELPDTAQVFCYKCSTATANTEANAPNENACFVKIKVSAANKDSAASASATTGSVSALSIGIVTSFFVAATVL</sequence>
<feature type="region of interest" description="Disordered" evidence="1">
    <location>
        <begin position="147"/>
        <end position="176"/>
    </location>
</feature>
<gene>
    <name evidence="4" type="ORF">BN1205_100500</name>
</gene>
<dbReference type="GO" id="GO:0016020">
    <property type="term" value="C:membrane"/>
    <property type="evidence" value="ECO:0007669"/>
    <property type="project" value="InterPro"/>
</dbReference>
<protein>
    <submittedName>
        <fullName evidence="4">SRS53B</fullName>
    </submittedName>
</protein>
<evidence type="ECO:0000313" key="4">
    <source>
        <dbReference type="EMBL" id="CEL77741.1"/>
    </source>
</evidence>
<keyword evidence="2" id="KW-0732">Signal</keyword>
<evidence type="ECO:0000256" key="2">
    <source>
        <dbReference type="SAM" id="SignalP"/>
    </source>
</evidence>
<dbReference type="Gene3D" id="2.60.40.1320">
    <property type="entry name" value="SRS domain"/>
    <property type="match status" value="2"/>
</dbReference>
<feature type="compositionally biased region" description="Polar residues" evidence="1">
    <location>
        <begin position="147"/>
        <end position="161"/>
    </location>
</feature>
<dbReference type="AlphaFoldDB" id="A0A0F7V5F4"/>
<feature type="domain" description="SRS" evidence="3">
    <location>
        <begin position="288"/>
        <end position="394"/>
    </location>
</feature>
<name>A0A0F7V5F4_TOXGV</name>
<dbReference type="InterPro" id="IPR007226">
    <property type="entry name" value="SRS_dom"/>
</dbReference>
<proteinExistence type="predicted"/>
<evidence type="ECO:0000259" key="3">
    <source>
        <dbReference type="Pfam" id="PF04092"/>
    </source>
</evidence>
<dbReference type="Pfam" id="PF04092">
    <property type="entry name" value="SAG"/>
    <property type="match status" value="2"/>
</dbReference>
<feature type="domain" description="SRS" evidence="3">
    <location>
        <begin position="43"/>
        <end position="147"/>
    </location>
</feature>
<accession>A0A0F7V5F4</accession>
<feature type="signal peptide" evidence="2">
    <location>
        <begin position="1"/>
        <end position="31"/>
    </location>
</feature>
<dbReference type="InterPro" id="IPR036755">
    <property type="entry name" value="SRS_dom_sf"/>
</dbReference>
<dbReference type="SUPFAM" id="SSF74877">
    <property type="entry name" value="Major surface antigen p30, SAG1"/>
    <property type="match status" value="1"/>
</dbReference>
<evidence type="ECO:0000256" key="1">
    <source>
        <dbReference type="SAM" id="MobiDB-lite"/>
    </source>
</evidence>
<feature type="chain" id="PRO_5002523718" evidence="2">
    <location>
        <begin position="32"/>
        <end position="430"/>
    </location>
</feature>
<organism evidence="4">
    <name type="scientific">Toxoplasma gondii (strain ATCC 50861 / VEG)</name>
    <dbReference type="NCBI Taxonomy" id="432359"/>
    <lineage>
        <taxon>Eukaryota</taxon>
        <taxon>Sar</taxon>
        <taxon>Alveolata</taxon>
        <taxon>Apicomplexa</taxon>
        <taxon>Conoidasida</taxon>
        <taxon>Coccidia</taxon>
        <taxon>Eucoccidiorida</taxon>
        <taxon>Eimeriorina</taxon>
        <taxon>Sarcocystidae</taxon>
        <taxon>Toxoplasma</taxon>
    </lineage>
</organism>
<reference evidence="4" key="1">
    <citation type="journal article" date="2015" name="PLoS ONE">
        <title>Comprehensive Evaluation of Toxoplasma gondii VEG and Neospora caninum LIV Genomes with Tachyzoite Stage Transcriptome and Proteome Defines Novel Transcript Features.</title>
        <authorList>
            <person name="Ramaprasad A."/>
            <person name="Mourier T."/>
            <person name="Naeem R."/>
            <person name="Malas T.B."/>
            <person name="Moussa E."/>
            <person name="Panigrahi A."/>
            <person name="Vermont S.J."/>
            <person name="Otto T.D."/>
            <person name="Wastling J."/>
            <person name="Pain A."/>
        </authorList>
    </citation>
    <scope>NUCLEOTIDE SEQUENCE</scope>
    <source>
        <strain evidence="4">VEG</strain>
    </source>
</reference>
<dbReference type="EMBL" id="LN714501">
    <property type="protein sequence ID" value="CEL77741.1"/>
    <property type="molecule type" value="Genomic_DNA"/>
</dbReference>